<gene>
    <name evidence="1" type="ORF">LCGC14_1421240</name>
</gene>
<comment type="caution">
    <text evidence="1">The sequence shown here is derived from an EMBL/GenBank/DDBJ whole genome shotgun (WGS) entry which is preliminary data.</text>
</comment>
<dbReference type="InterPro" id="IPR036866">
    <property type="entry name" value="RibonucZ/Hydroxyglut_hydro"/>
</dbReference>
<dbReference type="Gene3D" id="3.60.15.10">
    <property type="entry name" value="Ribonuclease Z/Hydroxyacylglutathione hydrolase-like"/>
    <property type="match status" value="1"/>
</dbReference>
<evidence type="ECO:0008006" key="2">
    <source>
        <dbReference type="Google" id="ProtNLM"/>
    </source>
</evidence>
<protein>
    <recommendedName>
        <fullName evidence="2">Metallo-beta-lactamase domain-containing protein</fullName>
    </recommendedName>
</protein>
<reference evidence="1" key="1">
    <citation type="journal article" date="2015" name="Nature">
        <title>Complex archaea that bridge the gap between prokaryotes and eukaryotes.</title>
        <authorList>
            <person name="Spang A."/>
            <person name="Saw J.H."/>
            <person name="Jorgensen S.L."/>
            <person name="Zaremba-Niedzwiedzka K."/>
            <person name="Martijn J."/>
            <person name="Lind A.E."/>
            <person name="van Eijk R."/>
            <person name="Schleper C."/>
            <person name="Guy L."/>
            <person name="Ettema T.J."/>
        </authorList>
    </citation>
    <scope>NUCLEOTIDE SEQUENCE</scope>
</reference>
<feature type="non-terminal residue" evidence="1">
    <location>
        <position position="156"/>
    </location>
</feature>
<evidence type="ECO:0000313" key="1">
    <source>
        <dbReference type="EMBL" id="KKM72370.1"/>
    </source>
</evidence>
<sequence>MQENTQSISLTLLGGVNEVGGNTILLEDLEYDVKMFLDFGIKIKNYKNEYERDQYPSSIDELVGLNLLPNEDHIPIENLYIKEFKFVKQNVKRRIKDNDQINDDNHPSNLEGIFISHPHKDHYFGLSFINRTIPIYTGVVTKRIIRAFCKSAKDSI</sequence>
<dbReference type="EMBL" id="LAZR01009484">
    <property type="protein sequence ID" value="KKM72370.1"/>
    <property type="molecule type" value="Genomic_DNA"/>
</dbReference>
<proteinExistence type="predicted"/>
<accession>A0A0F9M6V6</accession>
<name>A0A0F9M6V6_9ZZZZ</name>
<dbReference type="SUPFAM" id="SSF56281">
    <property type="entry name" value="Metallo-hydrolase/oxidoreductase"/>
    <property type="match status" value="1"/>
</dbReference>
<dbReference type="AlphaFoldDB" id="A0A0F9M6V6"/>
<organism evidence="1">
    <name type="scientific">marine sediment metagenome</name>
    <dbReference type="NCBI Taxonomy" id="412755"/>
    <lineage>
        <taxon>unclassified sequences</taxon>
        <taxon>metagenomes</taxon>
        <taxon>ecological metagenomes</taxon>
    </lineage>
</organism>